<proteinExistence type="predicted"/>
<keyword evidence="3" id="KW-1185">Reference proteome</keyword>
<accession>A0ABS9BSR1</accession>
<sequence>MATKKYGSLTKRYQDQPFGDIFAHFPYDGENRESWETPYEHLARLAKDEDWHFNRPEFKAKYKQRFPILTNYLNYTFLRAQELNLISYSSDDDKACFNTGLQTKDEKDIFALFFRNKEATKYKAPDWTLYTFVDSYSTKLNPYKPLPDLPTYIKDPADLVFDTTLDLEINTEHIIDQNKDRLPTVLQSNRRLAMTALNGSIESLKSKVLRNYKVAIPHWYENKMQLLLPLNLTDDNNADVALVIDKDKQRNIYRATTILTMDLAYIDARLITRPDREWLNP</sequence>
<protein>
    <submittedName>
        <fullName evidence="2">DUF3825 domain-containing protein</fullName>
    </submittedName>
</protein>
<feature type="domain" description="DUF3825" evidence="1">
    <location>
        <begin position="42"/>
        <end position="278"/>
    </location>
</feature>
<evidence type="ECO:0000313" key="3">
    <source>
        <dbReference type="Proteomes" id="UP001201449"/>
    </source>
</evidence>
<evidence type="ECO:0000259" key="1">
    <source>
        <dbReference type="Pfam" id="PF12873"/>
    </source>
</evidence>
<name>A0ABS9BSR1_9BACT</name>
<dbReference type="Pfam" id="PF12873">
    <property type="entry name" value="DUF3825"/>
    <property type="match status" value="1"/>
</dbReference>
<gene>
    <name evidence="2" type="ORF">L0U89_08480</name>
</gene>
<comment type="caution">
    <text evidence="2">The sequence shown here is derived from an EMBL/GenBank/DDBJ whole genome shotgun (WGS) entry which is preliminary data.</text>
</comment>
<dbReference type="EMBL" id="JAKEVZ010000005">
    <property type="protein sequence ID" value="MCF1751104.1"/>
    <property type="molecule type" value="Genomic_DNA"/>
</dbReference>
<organism evidence="2 3">
    <name type="scientific">Mariniradius sediminis</name>
    <dbReference type="NCBI Taxonomy" id="2909237"/>
    <lineage>
        <taxon>Bacteria</taxon>
        <taxon>Pseudomonadati</taxon>
        <taxon>Bacteroidota</taxon>
        <taxon>Cytophagia</taxon>
        <taxon>Cytophagales</taxon>
        <taxon>Cyclobacteriaceae</taxon>
        <taxon>Mariniradius</taxon>
    </lineage>
</organism>
<reference evidence="2 3" key="1">
    <citation type="submission" date="2022-01" db="EMBL/GenBank/DDBJ databases">
        <title>Mariniradius saccharolyticus sp. nov., isolated from sediment of a river.</title>
        <authorList>
            <person name="Liu H."/>
        </authorList>
    </citation>
    <scope>NUCLEOTIDE SEQUENCE [LARGE SCALE GENOMIC DNA]</scope>
    <source>
        <strain evidence="2 3">RY-2</strain>
    </source>
</reference>
<dbReference type="RefSeq" id="WP_234861139.1">
    <property type="nucleotide sequence ID" value="NZ_JAKEVZ010000005.1"/>
</dbReference>
<dbReference type="InterPro" id="IPR024437">
    <property type="entry name" value="DUF3825"/>
</dbReference>
<dbReference type="Proteomes" id="UP001201449">
    <property type="component" value="Unassembled WGS sequence"/>
</dbReference>
<evidence type="ECO:0000313" key="2">
    <source>
        <dbReference type="EMBL" id="MCF1751104.1"/>
    </source>
</evidence>